<dbReference type="PANTHER" id="PTHR11439:SF463">
    <property type="entry name" value="REVERSE TRANSCRIPTASE TY1_COPIA-TYPE DOMAIN-CONTAINING PROTEIN"/>
    <property type="match status" value="1"/>
</dbReference>
<sequence length="86" mass="9371">MCTIILGICYKRGDIKPIVLATFADASRGSDLSTRRSVSGMLVTLCGAPVIDKSKRQRTVALVSAETEYTALSLAAQETMWLRHIL</sequence>
<proteinExistence type="predicted"/>
<name>A0A976IGG7_BRELC</name>
<comment type="caution">
    <text evidence="1">The sequence shown here is derived from an EMBL/GenBank/DDBJ whole genome shotgun (WGS) entry which is preliminary data.</text>
</comment>
<dbReference type="KEGG" id="blac:94344937"/>
<dbReference type="PANTHER" id="PTHR11439">
    <property type="entry name" value="GAG-POL-RELATED RETROTRANSPOSON"/>
    <property type="match status" value="1"/>
</dbReference>
<dbReference type="AlphaFoldDB" id="A0A976IGG7"/>
<protein>
    <recommendedName>
        <fullName evidence="3">Polyprotein</fullName>
    </recommendedName>
</protein>
<gene>
    <name evidence="1" type="ORF">CCR75_001161</name>
</gene>
<keyword evidence="2" id="KW-1185">Reference proteome</keyword>
<dbReference type="GeneID" id="94344937"/>
<accession>A0A976IGG7</accession>
<reference evidence="1 2" key="1">
    <citation type="journal article" date="2021" name="Genome Biol.">
        <title>AFLAP: assembly-free linkage analysis pipeline using k-mers from genome sequencing data.</title>
        <authorList>
            <person name="Fletcher K."/>
            <person name="Zhang L."/>
            <person name="Gil J."/>
            <person name="Han R."/>
            <person name="Cavanaugh K."/>
            <person name="Michelmore R."/>
        </authorList>
    </citation>
    <scope>NUCLEOTIDE SEQUENCE [LARGE SCALE GENOMIC DNA]</scope>
    <source>
        <strain evidence="1 2">SF5</strain>
    </source>
</reference>
<evidence type="ECO:0008006" key="3">
    <source>
        <dbReference type="Google" id="ProtNLM"/>
    </source>
</evidence>
<dbReference type="EMBL" id="SHOA02000001">
    <property type="protein sequence ID" value="TDH70769.1"/>
    <property type="molecule type" value="Genomic_DNA"/>
</dbReference>
<dbReference type="RefSeq" id="XP_067820268.1">
    <property type="nucleotide sequence ID" value="XM_067959266.1"/>
</dbReference>
<evidence type="ECO:0000313" key="1">
    <source>
        <dbReference type="EMBL" id="TDH70769.1"/>
    </source>
</evidence>
<dbReference type="Proteomes" id="UP000294530">
    <property type="component" value="Unassembled WGS sequence"/>
</dbReference>
<organism evidence="1 2">
    <name type="scientific">Bremia lactucae</name>
    <name type="common">Lettuce downy mildew</name>
    <dbReference type="NCBI Taxonomy" id="4779"/>
    <lineage>
        <taxon>Eukaryota</taxon>
        <taxon>Sar</taxon>
        <taxon>Stramenopiles</taxon>
        <taxon>Oomycota</taxon>
        <taxon>Peronosporomycetes</taxon>
        <taxon>Peronosporales</taxon>
        <taxon>Peronosporaceae</taxon>
        <taxon>Bremia</taxon>
    </lineage>
</organism>
<dbReference type="CDD" id="cd09272">
    <property type="entry name" value="RNase_HI_RT_Ty1"/>
    <property type="match status" value="1"/>
</dbReference>
<evidence type="ECO:0000313" key="2">
    <source>
        <dbReference type="Proteomes" id="UP000294530"/>
    </source>
</evidence>
<dbReference type="OrthoDB" id="162677at2759"/>